<keyword evidence="11 17" id="KW-1133">Transmembrane helix</keyword>
<evidence type="ECO:0000313" key="20">
    <source>
        <dbReference type="Proteomes" id="UP001500655"/>
    </source>
</evidence>
<dbReference type="InterPro" id="IPR043130">
    <property type="entry name" value="CDP-OH_PTrfase_TM_dom"/>
</dbReference>
<keyword evidence="17" id="KW-0594">Phospholipid biosynthesis</keyword>
<comment type="subcellular location">
    <subcellularLocation>
        <location evidence="1 17">Cell membrane</location>
        <topology evidence="1 17">Multi-pass membrane protein</topology>
    </subcellularLocation>
</comment>
<dbReference type="InterPro" id="IPR000462">
    <property type="entry name" value="CDP-OH_P_trans"/>
</dbReference>
<dbReference type="EMBL" id="BAAALS010000022">
    <property type="protein sequence ID" value="GAA1766270.1"/>
    <property type="molecule type" value="Genomic_DNA"/>
</dbReference>
<keyword evidence="7 17" id="KW-0808">Transferase</keyword>
<dbReference type="Pfam" id="PF01066">
    <property type="entry name" value="CDP-OH_P_transf"/>
    <property type="match status" value="1"/>
</dbReference>
<dbReference type="InterPro" id="IPR048254">
    <property type="entry name" value="CDP_ALCOHOL_P_TRANSF_CS"/>
</dbReference>
<evidence type="ECO:0000313" key="19">
    <source>
        <dbReference type="EMBL" id="GAA1766270.1"/>
    </source>
</evidence>
<evidence type="ECO:0000256" key="17">
    <source>
        <dbReference type="HAMAP-Rule" id="MF_02241"/>
    </source>
</evidence>
<feature type="binding site" evidence="17">
    <location>
        <position position="89"/>
    </location>
    <ligand>
        <name>Mg(2+)</name>
        <dbReference type="ChEBI" id="CHEBI:18420"/>
        <label>2</label>
    </ligand>
</feature>
<keyword evidence="12 17" id="KW-0472">Membrane</keyword>
<feature type="binding site" evidence="17">
    <location>
        <position position="89"/>
    </location>
    <ligand>
        <name>Mg(2+)</name>
        <dbReference type="ChEBI" id="CHEBI:18420"/>
        <label>1</label>
    </ligand>
</feature>
<evidence type="ECO:0000256" key="1">
    <source>
        <dbReference type="ARBA" id="ARBA00004651"/>
    </source>
</evidence>
<evidence type="ECO:0000256" key="5">
    <source>
        <dbReference type="ARBA" id="ARBA00011738"/>
    </source>
</evidence>
<dbReference type="HAMAP" id="MF_02241">
    <property type="entry name" value="PIP_synthase"/>
    <property type="match status" value="1"/>
</dbReference>
<evidence type="ECO:0000256" key="8">
    <source>
        <dbReference type="ARBA" id="ARBA00022692"/>
    </source>
</evidence>
<comment type="pathway">
    <text evidence="3">Lipid metabolism.</text>
</comment>
<dbReference type="NCBIfam" id="NF045883">
    <property type="entry name" value="PIPSynth"/>
    <property type="match status" value="1"/>
</dbReference>
<dbReference type="PROSITE" id="PS00379">
    <property type="entry name" value="CDP_ALCOHOL_P_TRANSF"/>
    <property type="match status" value="1"/>
</dbReference>
<evidence type="ECO:0000256" key="12">
    <source>
        <dbReference type="ARBA" id="ARBA00023136"/>
    </source>
</evidence>
<feature type="transmembrane region" description="Helical" evidence="17">
    <location>
        <begin position="115"/>
        <end position="133"/>
    </location>
</feature>
<evidence type="ECO:0000256" key="16">
    <source>
        <dbReference type="ARBA" id="ARBA00048865"/>
    </source>
</evidence>
<evidence type="ECO:0000256" key="7">
    <source>
        <dbReference type="ARBA" id="ARBA00022679"/>
    </source>
</evidence>
<keyword evidence="17" id="KW-1208">Phospholipid metabolism</keyword>
<evidence type="ECO:0000256" key="13">
    <source>
        <dbReference type="ARBA" id="ARBA00023935"/>
    </source>
</evidence>
<feature type="binding site" evidence="17">
    <location>
        <position position="76"/>
    </location>
    <ligand>
        <name>a CDP-1,2-diacyl-sn-glycerol</name>
        <dbReference type="ChEBI" id="CHEBI:58332"/>
    </ligand>
</feature>
<comment type="similarity">
    <text evidence="4 17 18">Belongs to the CDP-alcohol phosphatidyltransferase class-I family.</text>
</comment>
<keyword evidence="10 17" id="KW-0460">Magnesium</keyword>
<comment type="subunit">
    <text evidence="5 17">Homodimer.</text>
</comment>
<evidence type="ECO:0000256" key="11">
    <source>
        <dbReference type="ARBA" id="ARBA00022989"/>
    </source>
</evidence>
<feature type="active site" description="Proton acceptor" evidence="17">
    <location>
        <position position="93"/>
    </location>
</feature>
<keyword evidence="8 17" id="KW-0812">Transmembrane</keyword>
<keyword evidence="20" id="KW-1185">Reference proteome</keyword>
<evidence type="ECO:0000256" key="4">
    <source>
        <dbReference type="ARBA" id="ARBA00010441"/>
    </source>
</evidence>
<dbReference type="InterPro" id="IPR044268">
    <property type="entry name" value="PIP_synthase_PgsA1"/>
</dbReference>
<feature type="transmembrane region" description="Helical" evidence="17">
    <location>
        <begin position="154"/>
        <end position="171"/>
    </location>
</feature>
<evidence type="ECO:0000256" key="14">
    <source>
        <dbReference type="ARBA" id="ARBA00024082"/>
    </source>
</evidence>
<evidence type="ECO:0000256" key="18">
    <source>
        <dbReference type="RuleBase" id="RU003750"/>
    </source>
</evidence>
<comment type="catalytic activity">
    <reaction evidence="13 17">
        <text>1,2-di-(9Z-octadecenoyl)-sn-glycero-3-cytidine-5'-diphosphate + 1D-myo-inositol 3-phosphate = 1,2-di-(9Z-octadecenoyl)-sn-glycero-3-phospho-(1D-myo-inositol-3-phosphate) + CMP + H(+)</text>
        <dbReference type="Rhea" id="RHEA:61216"/>
        <dbReference type="ChEBI" id="CHEBI:15378"/>
        <dbReference type="ChEBI" id="CHEBI:58401"/>
        <dbReference type="ChEBI" id="CHEBI:60377"/>
        <dbReference type="ChEBI" id="CHEBI:85356"/>
        <dbReference type="ChEBI" id="CHEBI:144472"/>
    </reaction>
</comment>
<evidence type="ECO:0000256" key="15">
    <source>
        <dbReference type="ARBA" id="ARBA00033137"/>
    </source>
</evidence>
<comment type="catalytic activity">
    <reaction evidence="16 17">
        <text>a CDP-1,2-diacyl-sn-glycerol + 1D-myo-inositol 3-phosphate = a 1,2-diacyl-sn-glycero-3-phospho-(1D-myo-inositol-3-phosphate) + CMP + H(+)</text>
        <dbReference type="Rhea" id="RHEA:60504"/>
        <dbReference type="ChEBI" id="CHEBI:15378"/>
        <dbReference type="ChEBI" id="CHEBI:58088"/>
        <dbReference type="ChEBI" id="CHEBI:58332"/>
        <dbReference type="ChEBI" id="CHEBI:58401"/>
        <dbReference type="ChEBI" id="CHEBI:60377"/>
    </reaction>
</comment>
<comment type="pathway">
    <text evidence="2 17">Phospholipid metabolism; phosphatidylinositol phosphate biosynthesis.</text>
</comment>
<feature type="binding site" evidence="17">
    <location>
        <position position="82"/>
    </location>
    <ligand>
        <name>a CDP-1,2-diacyl-sn-glycerol</name>
        <dbReference type="ChEBI" id="CHEBI:58332"/>
    </ligand>
</feature>
<keyword evidence="9 17" id="KW-0479">Metal-binding</keyword>
<protein>
    <recommendedName>
        <fullName evidence="14 17">Phosphatidylinositol phosphate synthase</fullName>
        <shortName evidence="17">PIP synthase</shortName>
        <ecNumber evidence="17">2.7.8.-</ecNumber>
    </recommendedName>
    <alternativeName>
        <fullName evidence="15 17">CDP-diacylglycerol--D-myo-inositol-3-phosphate 3-phosphatidyltransferase</fullName>
    </alternativeName>
</protein>
<comment type="caution">
    <text evidence="19">The sequence shown here is derived from an EMBL/GenBank/DDBJ whole genome shotgun (WGS) entry which is preliminary data.</text>
</comment>
<proteinExistence type="inferred from homology"/>
<evidence type="ECO:0000256" key="9">
    <source>
        <dbReference type="ARBA" id="ARBA00022723"/>
    </source>
</evidence>
<dbReference type="EC" id="2.7.8.-" evidence="17"/>
<dbReference type="RefSeq" id="WP_344084522.1">
    <property type="nucleotide sequence ID" value="NZ_BAAALS010000022.1"/>
</dbReference>
<keyword evidence="17" id="KW-0443">Lipid metabolism</keyword>
<comment type="caution">
    <text evidence="17">Lacks conserved residue(s) required for the propagation of feature annotation.</text>
</comment>
<gene>
    <name evidence="19" type="ORF">GCM10009681_41670</name>
</gene>
<evidence type="ECO:0000256" key="6">
    <source>
        <dbReference type="ARBA" id="ARBA00022475"/>
    </source>
</evidence>
<evidence type="ECO:0000256" key="10">
    <source>
        <dbReference type="ARBA" id="ARBA00022842"/>
    </source>
</evidence>
<feature type="binding site" evidence="17">
    <location>
        <position position="71"/>
    </location>
    <ligand>
        <name>Mg(2+)</name>
        <dbReference type="ChEBI" id="CHEBI:18420"/>
        <label>1</label>
    </ligand>
</feature>
<organism evidence="19 20">
    <name type="scientific">Luedemannella helvata</name>
    <dbReference type="NCBI Taxonomy" id="349315"/>
    <lineage>
        <taxon>Bacteria</taxon>
        <taxon>Bacillati</taxon>
        <taxon>Actinomycetota</taxon>
        <taxon>Actinomycetes</taxon>
        <taxon>Micromonosporales</taxon>
        <taxon>Micromonosporaceae</taxon>
        <taxon>Luedemannella</taxon>
    </lineage>
</organism>
<sequence>MAKILSTFKGGARAAFDPIGRALVRAGISPDAVTVAGTAGVVAVSVIFAGRGQLLIATLAITAFALLDVVDGAMARARGHSTRFGGVLDSTMDRVADGAVFGALAWWLGHTGQGVLAGVTIFCLAGGQVVSYVKARAEAAGLRCDVGIAERLERLVLLGIGGILHGAGVSWGLGAALWLLALLTAVTITQRLLYVRRQDRAAVAP</sequence>
<accession>A0ABN2KU45</accession>
<dbReference type="Proteomes" id="UP001500655">
    <property type="component" value="Unassembled WGS sequence"/>
</dbReference>
<keyword evidence="17" id="KW-0444">Lipid biosynthesis</keyword>
<keyword evidence="6 17" id="KW-1003">Cell membrane</keyword>
<reference evidence="19 20" key="1">
    <citation type="journal article" date="2019" name="Int. J. Syst. Evol. Microbiol.">
        <title>The Global Catalogue of Microorganisms (GCM) 10K type strain sequencing project: providing services to taxonomists for standard genome sequencing and annotation.</title>
        <authorList>
            <consortium name="The Broad Institute Genomics Platform"/>
            <consortium name="The Broad Institute Genome Sequencing Center for Infectious Disease"/>
            <person name="Wu L."/>
            <person name="Ma J."/>
        </authorList>
    </citation>
    <scope>NUCLEOTIDE SEQUENCE [LARGE SCALE GENOMIC DNA]</scope>
    <source>
        <strain evidence="19 20">JCM 13249</strain>
    </source>
</reference>
<dbReference type="Gene3D" id="1.20.120.1760">
    <property type="match status" value="1"/>
</dbReference>
<feature type="transmembrane region" description="Helical" evidence="17">
    <location>
        <begin position="54"/>
        <end position="70"/>
    </location>
</feature>
<feature type="binding site" evidence="17">
    <location>
        <position position="72"/>
    </location>
    <ligand>
        <name>a CDP-1,2-diacyl-sn-glycerol</name>
        <dbReference type="ChEBI" id="CHEBI:58332"/>
    </ligand>
</feature>
<feature type="transmembrane region" description="Helical" evidence="17">
    <location>
        <begin position="177"/>
        <end position="194"/>
    </location>
</feature>
<feature type="binding site" evidence="17">
    <location>
        <position position="68"/>
    </location>
    <ligand>
        <name>Mg(2+)</name>
        <dbReference type="ChEBI" id="CHEBI:18420"/>
        <label>2</label>
    </ligand>
</feature>
<feature type="transmembrane region" description="Helical" evidence="17">
    <location>
        <begin position="28"/>
        <end position="48"/>
    </location>
</feature>
<name>A0ABN2KU45_9ACTN</name>
<evidence type="ECO:0000256" key="2">
    <source>
        <dbReference type="ARBA" id="ARBA00004805"/>
    </source>
</evidence>
<comment type="function">
    <text evidence="17">Catalyzes the conjugation of the 1'-hydroxyl group of D-myo-inositol-3-phosphate (also named L-myo-inositol-1-phosphate) with a lipid tail of cytidine diphosphate diacylglycerol (CDP-DAG), forming phosphatidylinositol phosphate (PIP) and CMP. PIP is a precursor of phosphatidylinositol (PI) which is an essential lipid required for cell wall formation.</text>
</comment>
<evidence type="ECO:0000256" key="3">
    <source>
        <dbReference type="ARBA" id="ARBA00005189"/>
    </source>
</evidence>
<feature type="binding site" evidence="17">
    <location>
        <position position="68"/>
    </location>
    <ligand>
        <name>Mg(2+)</name>
        <dbReference type="ChEBI" id="CHEBI:18420"/>
        <label>1</label>
    </ligand>
</feature>
<comment type="cofactor">
    <cofactor evidence="17">
        <name>Mg(2+)</name>
        <dbReference type="ChEBI" id="CHEBI:18420"/>
    </cofactor>
    <text evidence="17">Contains a di-nuclear catalytic Mg(2+) center.</text>
</comment>
<feature type="binding site" evidence="17">
    <location>
        <begin position="31"/>
        <end position="34"/>
    </location>
    <ligand>
        <name>a CDP-1,2-diacyl-sn-glycerol</name>
        <dbReference type="ChEBI" id="CHEBI:58332"/>
    </ligand>
</feature>
<feature type="binding site" evidence="17">
    <location>
        <position position="93"/>
    </location>
    <ligand>
        <name>Mg(2+)</name>
        <dbReference type="ChEBI" id="CHEBI:18420"/>
        <label>2</label>
    </ligand>
</feature>